<sequence length="1720" mass="180072">MQGSPNQPQHGRRWPVLPALILGLLVGSAALDSAAHTPPSGVPGLMPSLQDVEGLLSAPARSTDPASVEPPDAVLADPVATARIKQDFGRLPIHFEPNVGQSAEEVRYLARGAGYSLFLTETEAVLVLQPGRAAARADEHGHEPPDDNASHPSPGTGAEPPVAHPHPDSNRPAWPHRRFEPGRDVGVSGAGRVPPEHANPTDAQRQADPPASTPVRMRLEGATRNPAPRITGLERRPGISNYYLGKDPAKWHSGVPHYAKVQYDQVYPGIDLVFYGNPRELEYDLVVAPGADPSQIRLAFEGADALRIDAEGNLVLAVAGGEILHRAPRIYQRVDGRERAVAGHYVLLEGDPADGAAGMAAVGSASAVGFVLAAYDPGESLVIDPVVVYSTYLGGSSFEYGVGIAVDGAGYAYVTGETSSTDFPAVNARYPRLRGHTDIFVTKLGAADQGPVYSTYLGGSLVESCGDIAVDRAGNAYVTGSTISTDFPAVNALYSSKGDWDVFVTKLDRSGQGPVYSTYLGGSSVERGYGIAVDGAGNAYVTGRTYSADFPTVNARYSRWGGNSDAFVTKLDAGGQGPVYSTYLGGSLVDEAYGIAVDGAGNAYVTGVTRSDDFPIVNARYPRWGGNLDAFVTKLDAGGQGPVYSTYLGGSLHDVGRGIAVDGAGNTYVTGLTASADFPTVNARYPGLRGDWDAFVTKLDAGGRGPVYSTYLGGSSAEDGVGIAVDGAGNAYVTGVTRSDDFPIVNARYTELRGFEDAFVTKLDAGGQGPVYATYLGGSSDDRGLAITVDGTGNAYVNGWTESADFPTVNARYPRLWGTQDAFITKIDSSDIVTLTVTRTGNGSVSSTPAGIACGNACSRNYPAGTSVTLRAVAASGSVFSGWGGACIGQGATCTLADLRTSVPVTAYFALRNPQTGDPVKNTLGSDGGPSPAQPRAVVITHGYNSNADTWVHAKALAFCNQLGATRHAVSLSNRLNHICSAPERGWDVWTVDWRTSASASGNLVPSIVWTFADDIGRAAATLLERHTYQHLHFIGHSAGSRVIAEAAYRIRAARGDAVTLHLTFLDAFDPMARVLPNVFNGRHLSLLGQRAYVPGKYWADNYVDTRPLVRTGDPAWDAALALIMPSALGIADVLDTTDSHLRYAYNVNVSPSPDNRGCGPICRHSRPYRFYGKSLDPNFPGDDIDPVNGTGVMGYPLSLESGRTLSQLASLFPLNTECTVDNGLCVVPSPGTWYYLPGAVRDTVVDATTGTVNYVFGAGSELFGLLRFVVSIPTVSSADALLELDEAAAAPTVEPAWLTTNVTTTGPVNTLSFGWRFTGGGEGLLRVFVNEDLVTQLDQRHLPLASAEPEEIFVGELPAGTYRIAFRLDGYGNNASSVELTGVELSRQVSTYPVTVAKDGGGSGTVTSTPPGIACGLDCEEAYQAGTRVILTATAVAGSRFAGWGGACTGTAATCTLDINGSTHATATFNPPTLSGVFTIGLYRPTTGTFFLRNAHSGGPANVTFGFGPGGRGWLPLTGDWNGDGRTTVGLYNPAAGTFYLRNTHGGGAADATFAFGPAGRGWRALTGDWDGDGRTTVGLYNPSTGTFYLRNANAGGPANVTFGFGPAGRGWLPLTGDWDGDGRTTVGLYDPSAGNFYLRNANAGGPANVTFGFGPRGRGWLPLTGDWNGNGRTTIGLYNPAASAFYLRNAHGAGAADVTFVFGPAGAGWTPLTGDWVR</sequence>
<dbReference type="PANTHER" id="PTHR35580:SF1">
    <property type="entry name" value="PHYTASE-LIKE DOMAIN-CONTAINING PROTEIN"/>
    <property type="match status" value="1"/>
</dbReference>
<dbReference type="SUPFAM" id="SSF53474">
    <property type="entry name" value="alpha/beta-Hydrolases"/>
    <property type="match status" value="1"/>
</dbReference>
<evidence type="ECO:0000313" key="5">
    <source>
        <dbReference type="EMBL" id="RKT44453.1"/>
    </source>
</evidence>
<dbReference type="InterPro" id="IPR011042">
    <property type="entry name" value="6-blade_b-propeller_TolB-like"/>
</dbReference>
<evidence type="ECO:0000259" key="4">
    <source>
        <dbReference type="Pfam" id="PF25778"/>
    </source>
</evidence>
<protein>
    <submittedName>
        <fullName evidence="5">Beta-propeller repeat-containing protein</fullName>
    </submittedName>
</protein>
<dbReference type="InterPro" id="IPR028994">
    <property type="entry name" value="Integrin_alpha_N"/>
</dbReference>
<gene>
    <name evidence="5" type="ORF">BDD21_1835</name>
</gene>
<feature type="domain" description="Bacterial repeat" evidence="3">
    <location>
        <begin position="1396"/>
        <end position="1471"/>
    </location>
</feature>
<reference evidence="5 6" key="1">
    <citation type="submission" date="2018-10" db="EMBL/GenBank/DDBJ databases">
        <title>Genomic Encyclopedia of Archaeal and Bacterial Type Strains, Phase II (KMG-II): from individual species to whole genera.</title>
        <authorList>
            <person name="Goeker M."/>
        </authorList>
    </citation>
    <scope>NUCLEOTIDE SEQUENCE [LARGE SCALE GENOMIC DNA]</scope>
    <source>
        <strain evidence="5 6">DSM 235</strain>
    </source>
</reference>
<dbReference type="InterPro" id="IPR000073">
    <property type="entry name" value="AB_hydrolase_1"/>
</dbReference>
<accession>A0A495V755</accession>
<keyword evidence="6" id="KW-1185">Reference proteome</keyword>
<feature type="compositionally biased region" description="Basic and acidic residues" evidence="1">
    <location>
        <begin position="135"/>
        <end position="149"/>
    </location>
</feature>
<dbReference type="Pfam" id="PF18998">
    <property type="entry name" value="Flg_new_2"/>
    <property type="match status" value="2"/>
</dbReference>
<dbReference type="Gene3D" id="2.120.10.30">
    <property type="entry name" value="TolB, C-terminal domain"/>
    <property type="match status" value="1"/>
</dbReference>
<proteinExistence type="predicted"/>
<dbReference type="EMBL" id="RBXL01000001">
    <property type="protein sequence ID" value="RKT44453.1"/>
    <property type="molecule type" value="Genomic_DNA"/>
</dbReference>
<dbReference type="InterPro" id="IPR052918">
    <property type="entry name" value="Motility_Chemotaxis_Reg"/>
</dbReference>
<dbReference type="Pfam" id="PF25778">
    <property type="entry name" value="DUF7948"/>
    <property type="match status" value="1"/>
</dbReference>
<organism evidence="5 6">
    <name type="scientific">Thiocapsa rosea</name>
    <dbReference type="NCBI Taxonomy" id="69360"/>
    <lineage>
        <taxon>Bacteria</taxon>
        <taxon>Pseudomonadati</taxon>
        <taxon>Pseudomonadota</taxon>
        <taxon>Gammaproteobacteria</taxon>
        <taxon>Chromatiales</taxon>
        <taxon>Chromatiaceae</taxon>
        <taxon>Thiocapsa</taxon>
    </lineage>
</organism>
<dbReference type="InterPro" id="IPR029058">
    <property type="entry name" value="AB_hydrolase_fold"/>
</dbReference>
<feature type="domain" description="AB hydrolase-1" evidence="2">
    <location>
        <begin position="938"/>
        <end position="1079"/>
    </location>
</feature>
<dbReference type="InterPro" id="IPR044060">
    <property type="entry name" value="Bacterial_rp_domain"/>
</dbReference>
<dbReference type="Pfam" id="PF06739">
    <property type="entry name" value="SBBP"/>
    <property type="match status" value="7"/>
</dbReference>
<evidence type="ECO:0000259" key="3">
    <source>
        <dbReference type="Pfam" id="PF18998"/>
    </source>
</evidence>
<comment type="caution">
    <text evidence="5">The sequence shown here is derived from an EMBL/GenBank/DDBJ whole genome shotgun (WGS) entry which is preliminary data.</text>
</comment>
<dbReference type="InterPro" id="IPR010620">
    <property type="entry name" value="SBBP_repeat"/>
</dbReference>
<dbReference type="Proteomes" id="UP000274556">
    <property type="component" value="Unassembled WGS sequence"/>
</dbReference>
<feature type="domain" description="Bacterial repeat" evidence="3">
    <location>
        <begin position="833"/>
        <end position="910"/>
    </location>
</feature>
<feature type="domain" description="DUF7948" evidence="4">
    <location>
        <begin position="95"/>
        <end position="386"/>
    </location>
</feature>
<dbReference type="Pfam" id="PF00561">
    <property type="entry name" value="Abhydrolase_1"/>
    <property type="match status" value="1"/>
</dbReference>
<name>A0A495V755_9GAMM</name>
<dbReference type="InterPro" id="IPR057708">
    <property type="entry name" value="DUF7948"/>
</dbReference>
<evidence type="ECO:0000259" key="2">
    <source>
        <dbReference type="Pfam" id="PF00561"/>
    </source>
</evidence>
<dbReference type="OrthoDB" id="9815414at2"/>
<evidence type="ECO:0000313" key="6">
    <source>
        <dbReference type="Proteomes" id="UP000274556"/>
    </source>
</evidence>
<dbReference type="Gene3D" id="3.40.50.1820">
    <property type="entry name" value="alpha/beta hydrolase"/>
    <property type="match status" value="1"/>
</dbReference>
<dbReference type="PANTHER" id="PTHR35580">
    <property type="entry name" value="CELL SURFACE GLYCOPROTEIN (S-LAYER PROTEIN)-LIKE PROTEIN"/>
    <property type="match status" value="1"/>
</dbReference>
<dbReference type="RefSeq" id="WP_120796893.1">
    <property type="nucleotide sequence ID" value="NZ_RBXL01000001.1"/>
</dbReference>
<dbReference type="SUPFAM" id="SSF69318">
    <property type="entry name" value="Integrin alpha N-terminal domain"/>
    <property type="match status" value="1"/>
</dbReference>
<dbReference type="SUPFAM" id="SSF63829">
    <property type="entry name" value="Calcium-dependent phosphotriesterase"/>
    <property type="match status" value="1"/>
</dbReference>
<feature type="region of interest" description="Disordered" evidence="1">
    <location>
        <begin position="132"/>
        <end position="215"/>
    </location>
</feature>
<evidence type="ECO:0000256" key="1">
    <source>
        <dbReference type="SAM" id="MobiDB-lite"/>
    </source>
</evidence>